<dbReference type="PANTHER" id="PTHR11866">
    <property type="entry name" value="G-PROTEIN COUPLED RECEPTOR FAMILY 1 MEMBER"/>
    <property type="match status" value="1"/>
</dbReference>
<comment type="similarity">
    <text evidence="10">Belongs to the G-protein coupled receptor 1 family.</text>
</comment>
<dbReference type="GO" id="GO:0007204">
    <property type="term" value="P:positive regulation of cytosolic calcium ion concentration"/>
    <property type="evidence" value="ECO:0007669"/>
    <property type="project" value="TreeGrafter"/>
</dbReference>
<evidence type="ECO:0000259" key="13">
    <source>
        <dbReference type="PROSITE" id="PS50262"/>
    </source>
</evidence>
<feature type="transmembrane region" description="Helical" evidence="12">
    <location>
        <begin position="206"/>
        <end position="233"/>
    </location>
</feature>
<dbReference type="GO" id="GO:0005886">
    <property type="term" value="C:plasma membrane"/>
    <property type="evidence" value="ECO:0007669"/>
    <property type="project" value="UniProtKB-SubCell"/>
</dbReference>
<feature type="transmembrane region" description="Helical" evidence="12">
    <location>
        <begin position="119"/>
        <end position="141"/>
    </location>
</feature>
<dbReference type="CDD" id="cd14981">
    <property type="entry name" value="7tmA_Prostanoid_R"/>
    <property type="match status" value="1"/>
</dbReference>
<organism evidence="14">
    <name type="scientific">Pinctada imbricata</name>
    <name type="common">Atlantic pearl-oyster</name>
    <name type="synonym">Pinctada martensii</name>
    <dbReference type="NCBI Taxonomy" id="66713"/>
    <lineage>
        <taxon>Eukaryota</taxon>
        <taxon>Metazoa</taxon>
        <taxon>Spiralia</taxon>
        <taxon>Lophotrochozoa</taxon>
        <taxon>Mollusca</taxon>
        <taxon>Bivalvia</taxon>
        <taxon>Autobranchia</taxon>
        <taxon>Pteriomorphia</taxon>
        <taxon>Pterioida</taxon>
        <taxon>Pterioidea</taxon>
        <taxon>Pteriidae</taxon>
        <taxon>Pinctada</taxon>
    </lineage>
</organism>
<feature type="region of interest" description="Disordered" evidence="11">
    <location>
        <begin position="339"/>
        <end position="365"/>
    </location>
</feature>
<evidence type="ECO:0000256" key="3">
    <source>
        <dbReference type="ARBA" id="ARBA00022692"/>
    </source>
</evidence>
<dbReference type="InterPro" id="IPR000276">
    <property type="entry name" value="GPCR_Rhodpsn"/>
</dbReference>
<keyword evidence="9 10" id="KW-0807">Transducer</keyword>
<keyword evidence="4 12" id="KW-1133">Transmembrane helix</keyword>
<dbReference type="Pfam" id="PF00001">
    <property type="entry name" value="7tm_1"/>
    <property type="match status" value="1"/>
</dbReference>
<gene>
    <name evidence="14" type="primary">EP4-1</name>
</gene>
<evidence type="ECO:0000256" key="12">
    <source>
        <dbReference type="SAM" id="Phobius"/>
    </source>
</evidence>
<dbReference type="PRINTS" id="PR01788">
    <property type="entry name" value="PROSTANOIDR"/>
</dbReference>
<accession>A0A977XF42</accession>
<evidence type="ECO:0000256" key="11">
    <source>
        <dbReference type="SAM" id="MobiDB-lite"/>
    </source>
</evidence>
<evidence type="ECO:0000256" key="1">
    <source>
        <dbReference type="ARBA" id="ARBA00004651"/>
    </source>
</evidence>
<dbReference type="Gene3D" id="1.20.1070.10">
    <property type="entry name" value="Rhodopsin 7-helix transmembrane proteins"/>
    <property type="match status" value="1"/>
</dbReference>
<reference evidence="14" key="1">
    <citation type="submission" date="2021-06" db="EMBL/GenBank/DDBJ databases">
        <title>Cloning and Expression Analysis of Prostaglandin Receptor EP4 Gene from Pinctada fucata martensii.</title>
        <authorList>
            <person name="Lu X."/>
            <person name="Jiao Y."/>
        </authorList>
    </citation>
    <scope>NUCLEOTIDE SEQUENCE</scope>
</reference>
<feature type="compositionally biased region" description="Low complexity" evidence="11">
    <location>
        <begin position="352"/>
        <end position="365"/>
    </location>
</feature>
<evidence type="ECO:0000256" key="5">
    <source>
        <dbReference type="ARBA" id="ARBA00023040"/>
    </source>
</evidence>
<dbReference type="InterPro" id="IPR017452">
    <property type="entry name" value="GPCR_Rhodpsn_7TM"/>
</dbReference>
<dbReference type="PRINTS" id="PR00237">
    <property type="entry name" value="GPCRRHODOPSN"/>
</dbReference>
<evidence type="ECO:0000256" key="9">
    <source>
        <dbReference type="ARBA" id="ARBA00023224"/>
    </source>
</evidence>
<feature type="transmembrane region" description="Helical" evidence="12">
    <location>
        <begin position="76"/>
        <end position="99"/>
    </location>
</feature>
<evidence type="ECO:0000256" key="7">
    <source>
        <dbReference type="ARBA" id="ARBA00023170"/>
    </source>
</evidence>
<evidence type="ECO:0000256" key="10">
    <source>
        <dbReference type="RuleBase" id="RU000688"/>
    </source>
</evidence>
<dbReference type="GO" id="GO:0007189">
    <property type="term" value="P:adenylate cyclase-activating G protein-coupled receptor signaling pathway"/>
    <property type="evidence" value="ECO:0007669"/>
    <property type="project" value="TreeGrafter"/>
</dbReference>
<feature type="transmembrane region" description="Helical" evidence="12">
    <location>
        <begin position="162"/>
        <end position="186"/>
    </location>
</feature>
<dbReference type="PROSITE" id="PS00237">
    <property type="entry name" value="G_PROTEIN_RECEP_F1_1"/>
    <property type="match status" value="1"/>
</dbReference>
<dbReference type="PANTHER" id="PTHR11866:SF16">
    <property type="entry name" value="PROSTAGLANDIN E2 RECEPTOR EP4 SUBTYPE-LIKE PROTEIN"/>
    <property type="match status" value="1"/>
</dbReference>
<keyword evidence="8" id="KW-0325">Glycoprotein</keyword>
<dbReference type="AlphaFoldDB" id="A0A977XF42"/>
<keyword evidence="5 10" id="KW-0297">G-protein coupled receptor</keyword>
<protein>
    <submittedName>
        <fullName evidence="14">Prostaglandin E4 receptor protein</fullName>
    </submittedName>
</protein>
<dbReference type="InterPro" id="IPR008365">
    <property type="entry name" value="Prostanoid_rcpt"/>
</dbReference>
<keyword evidence="6 12" id="KW-0472">Membrane</keyword>
<keyword evidence="3 10" id="KW-0812">Transmembrane</keyword>
<evidence type="ECO:0000313" key="14">
    <source>
        <dbReference type="EMBL" id="UXP07151.1"/>
    </source>
</evidence>
<keyword evidence="2" id="KW-1003">Cell membrane</keyword>
<dbReference type="PROSITE" id="PS50262">
    <property type="entry name" value="G_PROTEIN_RECEP_F1_2"/>
    <property type="match status" value="1"/>
</dbReference>
<dbReference type="SUPFAM" id="SSF81321">
    <property type="entry name" value="Family A G protein-coupled receptor-like"/>
    <property type="match status" value="1"/>
</dbReference>
<keyword evidence="7 10" id="KW-0675">Receptor</keyword>
<evidence type="ECO:0000256" key="6">
    <source>
        <dbReference type="ARBA" id="ARBA00023136"/>
    </source>
</evidence>
<feature type="transmembrane region" description="Helical" evidence="12">
    <location>
        <begin position="260"/>
        <end position="281"/>
    </location>
</feature>
<dbReference type="GO" id="GO:0004930">
    <property type="term" value="F:G protein-coupled receptor activity"/>
    <property type="evidence" value="ECO:0007669"/>
    <property type="project" value="UniProtKB-KW"/>
</dbReference>
<dbReference type="EMBL" id="MZ394726">
    <property type="protein sequence ID" value="UXP07151.1"/>
    <property type="molecule type" value="mRNA"/>
</dbReference>
<feature type="domain" description="G-protein coupled receptors family 1 profile" evidence="13">
    <location>
        <begin position="55"/>
        <end position="316"/>
    </location>
</feature>
<feature type="transmembrane region" description="Helical" evidence="12">
    <location>
        <begin position="41"/>
        <end position="64"/>
    </location>
</feature>
<comment type="subcellular location">
    <subcellularLocation>
        <location evidence="1">Cell membrane</location>
        <topology evidence="1">Multi-pass membrane protein</topology>
    </subcellularLocation>
</comment>
<name>A0A977XF42_PINIB</name>
<evidence type="ECO:0000256" key="4">
    <source>
        <dbReference type="ARBA" id="ARBA00022989"/>
    </source>
</evidence>
<proteinExistence type="evidence at transcript level"/>
<evidence type="ECO:0000256" key="8">
    <source>
        <dbReference type="ARBA" id="ARBA00023180"/>
    </source>
</evidence>
<sequence>MATTTNDTNVTDLWNLSTTLNTTSSFQNGSEQNQGEKTKGYVGMIIFMFILALVLNFAAIFSLVRSSTHHKWSAFYRLLLCLTISDSVGTVTCFPVLLVTYAHDLEWQGGQPVCDYLGFMISFVFLSSASFVCAMSLERFIGVWAPFLYNDTETREHRTTALMLLIWAVVFILALCPVFGFGDYVIQYPGSWCFYNFHSEGISKVYALLYSVIWLLVISCTVIFNSLVIAKLVKRVLDQKKKSQESGIKKTSSRTTRNEIFSMILLGVIVLVTLVCGIPLALRAIANESGYEKNNKADLHASRMATFNMILDPLVYILFRRENLEALFKLFKRRKRRGGGELASSSSDKVATDTTNNTTGSTNRI</sequence>
<evidence type="ECO:0000256" key="2">
    <source>
        <dbReference type="ARBA" id="ARBA00022475"/>
    </source>
</evidence>